<feature type="transmembrane region" description="Helical" evidence="5">
    <location>
        <begin position="156"/>
        <end position="175"/>
    </location>
</feature>
<dbReference type="GO" id="GO:0016020">
    <property type="term" value="C:membrane"/>
    <property type="evidence" value="ECO:0007669"/>
    <property type="project" value="UniProtKB-SubCell"/>
</dbReference>
<feature type="transmembrane region" description="Helical" evidence="5">
    <location>
        <begin position="204"/>
        <end position="222"/>
    </location>
</feature>
<name>A0A2M7TV10_9BACT</name>
<dbReference type="PANTHER" id="PTHR37422">
    <property type="entry name" value="TEICHURONIC ACID BIOSYNTHESIS PROTEIN TUAE"/>
    <property type="match status" value="1"/>
</dbReference>
<feature type="transmembrane region" description="Helical" evidence="5">
    <location>
        <begin position="7"/>
        <end position="23"/>
    </location>
</feature>
<accession>A0A2M7TV10</accession>
<protein>
    <recommendedName>
        <fullName evidence="6">O-antigen ligase-related domain-containing protein</fullName>
    </recommendedName>
</protein>
<dbReference type="Pfam" id="PF04932">
    <property type="entry name" value="Wzy_C"/>
    <property type="match status" value="1"/>
</dbReference>
<feature type="transmembrane region" description="Helical" evidence="5">
    <location>
        <begin position="115"/>
        <end position="136"/>
    </location>
</feature>
<dbReference type="InterPro" id="IPR051533">
    <property type="entry name" value="WaaL-like"/>
</dbReference>
<feature type="transmembrane region" description="Helical" evidence="5">
    <location>
        <begin position="337"/>
        <end position="358"/>
    </location>
</feature>
<dbReference type="InterPro" id="IPR007016">
    <property type="entry name" value="O-antigen_ligase-rel_domated"/>
</dbReference>
<evidence type="ECO:0000256" key="5">
    <source>
        <dbReference type="SAM" id="Phobius"/>
    </source>
</evidence>
<evidence type="ECO:0000256" key="1">
    <source>
        <dbReference type="ARBA" id="ARBA00004141"/>
    </source>
</evidence>
<organism evidence="7 8">
    <name type="scientific">Candidatus Roizmanbacteria bacterium CG_4_10_14_0_2_um_filter_39_13</name>
    <dbReference type="NCBI Taxonomy" id="1974825"/>
    <lineage>
        <taxon>Bacteria</taxon>
        <taxon>Candidatus Roizmaniibacteriota</taxon>
    </lineage>
</organism>
<feature type="transmembrane region" description="Helical" evidence="5">
    <location>
        <begin position="416"/>
        <end position="439"/>
    </location>
</feature>
<reference evidence="8" key="1">
    <citation type="submission" date="2017-09" db="EMBL/GenBank/DDBJ databases">
        <title>Depth-based differentiation of microbial function through sediment-hosted aquifers and enrichment of novel symbionts in the deep terrestrial subsurface.</title>
        <authorList>
            <person name="Probst A.J."/>
            <person name="Ladd B."/>
            <person name="Jarett J.K."/>
            <person name="Geller-Mcgrath D.E."/>
            <person name="Sieber C.M.K."/>
            <person name="Emerson J.B."/>
            <person name="Anantharaman K."/>
            <person name="Thomas B.C."/>
            <person name="Malmstrom R."/>
            <person name="Stieglmeier M."/>
            <person name="Klingl A."/>
            <person name="Woyke T."/>
            <person name="Ryan C.M."/>
            <person name="Banfield J.F."/>
        </authorList>
    </citation>
    <scope>NUCLEOTIDE SEQUENCE [LARGE SCALE GENOMIC DNA]</scope>
</reference>
<feature type="domain" description="O-antigen ligase-related" evidence="6">
    <location>
        <begin position="187"/>
        <end position="344"/>
    </location>
</feature>
<feature type="transmembrane region" description="Helical" evidence="5">
    <location>
        <begin position="231"/>
        <end position="252"/>
    </location>
</feature>
<feature type="transmembrane region" description="Helical" evidence="5">
    <location>
        <begin position="29"/>
        <end position="47"/>
    </location>
</feature>
<feature type="transmembrane region" description="Helical" evidence="5">
    <location>
        <begin position="388"/>
        <end position="404"/>
    </location>
</feature>
<comment type="caution">
    <text evidence="7">The sequence shown here is derived from an EMBL/GenBank/DDBJ whole genome shotgun (WGS) entry which is preliminary data.</text>
</comment>
<feature type="transmembrane region" description="Helical" evidence="5">
    <location>
        <begin position="85"/>
        <end position="103"/>
    </location>
</feature>
<feature type="transmembrane region" description="Helical" evidence="5">
    <location>
        <begin position="59"/>
        <end position="79"/>
    </location>
</feature>
<evidence type="ECO:0000256" key="3">
    <source>
        <dbReference type="ARBA" id="ARBA00022989"/>
    </source>
</evidence>
<gene>
    <name evidence="7" type="ORF">COY16_06180</name>
</gene>
<evidence type="ECO:0000313" key="7">
    <source>
        <dbReference type="EMBL" id="PIZ61666.1"/>
    </source>
</evidence>
<comment type="subcellular location">
    <subcellularLocation>
        <location evidence="1">Membrane</location>
        <topology evidence="1">Multi-pass membrane protein</topology>
    </subcellularLocation>
</comment>
<feature type="transmembrane region" description="Helical" evidence="5">
    <location>
        <begin position="365"/>
        <end position="382"/>
    </location>
</feature>
<evidence type="ECO:0000256" key="4">
    <source>
        <dbReference type="ARBA" id="ARBA00023136"/>
    </source>
</evidence>
<evidence type="ECO:0000313" key="8">
    <source>
        <dbReference type="Proteomes" id="UP000228503"/>
    </source>
</evidence>
<dbReference type="PANTHER" id="PTHR37422:SF13">
    <property type="entry name" value="LIPOPOLYSACCHARIDE BIOSYNTHESIS PROTEIN PA4999-RELATED"/>
    <property type="match status" value="1"/>
</dbReference>
<feature type="transmembrane region" description="Helical" evidence="5">
    <location>
        <begin position="182"/>
        <end position="198"/>
    </location>
</feature>
<dbReference type="EMBL" id="PFOB01000078">
    <property type="protein sequence ID" value="PIZ61666.1"/>
    <property type="molecule type" value="Genomic_DNA"/>
</dbReference>
<proteinExistence type="predicted"/>
<keyword evidence="4 5" id="KW-0472">Membrane</keyword>
<keyword evidence="3 5" id="KW-1133">Transmembrane helix</keyword>
<evidence type="ECO:0000256" key="2">
    <source>
        <dbReference type="ARBA" id="ARBA00022692"/>
    </source>
</evidence>
<keyword evidence="2 5" id="KW-0812">Transmembrane</keyword>
<evidence type="ECO:0000259" key="6">
    <source>
        <dbReference type="Pfam" id="PF04932"/>
    </source>
</evidence>
<sequence length="594" mass="69586">MKFFNPKTTFPIVILFLIFLEGIGVNREFIYLLVVSLPLILGIITIYSKNGEMKLKVPYYLGWAVIFFLLSSIVSIILAPNIQRSFEYTIYWIVIFLTTIFFYNAHTQQMLKKIFYGLVALGFIFAIYAVFLKYLLPEAWSVLIPRHMHQYVADPFGTHNPLGVFLLIPLAMLLPSWRYGEMKNEQIAFILLFGFLVFSYTRAAYATFALISLFFIGFEVFIKKRKLPKRIYVILGSFIIVCIFLSIIIAWFSSGPEWYLRIHDFFVDLFGMPRYKGFISGRIHFGLQAIKGLIERPWIGWGSDNLFYASIKYTPITKFTTYVSENLILDIFSEQGIIGGILFFWMIGCMFWRSFVLVKQSDSILNERFFFAFTTLLILMMGNTIKRNYMLFMFFFIIAALLYSERRNMKIHFNTLFITSIILFIFVFLKINSTFFLAINKPQFAQFLYPLNKNAYPILIDSSQNRADSKSQQRWTDQYLFLFPGDPQTLISAGNTYMDINKQQALDYYMRAYEASPLNDFTVVEGIYFLKKDIEGKQMAKEFLFAHINRYLFAKKWAAGQQQKYASLEGNIMFLCGEEGYDCWFVYDEVEKIN</sequence>
<dbReference type="Proteomes" id="UP000228503">
    <property type="component" value="Unassembled WGS sequence"/>
</dbReference>
<dbReference type="AlphaFoldDB" id="A0A2M7TV10"/>